<dbReference type="CDD" id="cd00093">
    <property type="entry name" value="HTH_XRE"/>
    <property type="match status" value="1"/>
</dbReference>
<sequence>MTAIFLFTLHARNLAQLKEDNVMIIDFTTVKKLRLVYRLSLAEMAALLGVSESHLWRVEKGERPINETMRQRCVEELELSPPKLERLTEIYRDTLLPGK</sequence>
<dbReference type="EMBL" id="CP097770">
    <property type="protein sequence ID" value="URJ51252.2"/>
    <property type="molecule type" value="Genomic_DNA"/>
</dbReference>
<dbReference type="GO" id="GO:0003677">
    <property type="term" value="F:DNA binding"/>
    <property type="evidence" value="ECO:0007669"/>
    <property type="project" value="InterPro"/>
</dbReference>
<dbReference type="InterPro" id="IPR001387">
    <property type="entry name" value="Cro/C1-type_HTH"/>
</dbReference>
<dbReference type="Gene3D" id="1.10.260.40">
    <property type="entry name" value="lambda repressor-like DNA-binding domains"/>
    <property type="match status" value="1"/>
</dbReference>
<feature type="domain" description="HTH cro/C1-type" evidence="1">
    <location>
        <begin position="30"/>
        <end position="84"/>
    </location>
</feature>
<protein>
    <submittedName>
        <fullName evidence="2">Helix-turn-helix transcriptional regulator</fullName>
    </submittedName>
</protein>
<gene>
    <name evidence="2" type="ORF">MF626_000659</name>
</gene>
<dbReference type="Pfam" id="PF13560">
    <property type="entry name" value="HTH_31"/>
    <property type="match status" value="1"/>
</dbReference>
<evidence type="ECO:0000313" key="3">
    <source>
        <dbReference type="Proteomes" id="UP001055784"/>
    </source>
</evidence>
<evidence type="ECO:0000259" key="1">
    <source>
        <dbReference type="PROSITE" id="PS50943"/>
    </source>
</evidence>
<evidence type="ECO:0000313" key="2">
    <source>
        <dbReference type="EMBL" id="URJ51252.2"/>
    </source>
</evidence>
<organism evidence="2 3">
    <name type="scientific">Paenibacillus polymyxa</name>
    <name type="common">Bacillus polymyxa</name>
    <dbReference type="NCBI Taxonomy" id="1406"/>
    <lineage>
        <taxon>Bacteria</taxon>
        <taxon>Bacillati</taxon>
        <taxon>Bacillota</taxon>
        <taxon>Bacilli</taxon>
        <taxon>Bacillales</taxon>
        <taxon>Paenibacillaceae</taxon>
        <taxon>Paenibacillus</taxon>
    </lineage>
</organism>
<reference evidence="2" key="1">
    <citation type="submission" date="2022-11" db="EMBL/GenBank/DDBJ databases">
        <authorList>
            <person name="Vasilchenko N.G."/>
            <person name="Prazdnova E.V."/>
            <person name="Gorovtsov A.V."/>
            <person name="Chistyakov V.A."/>
            <person name="Pak M.L."/>
        </authorList>
    </citation>
    <scope>NUCLEOTIDE SEQUENCE</scope>
    <source>
        <strain evidence="2">R 4.5</strain>
    </source>
</reference>
<dbReference type="Proteomes" id="UP001055784">
    <property type="component" value="Chromosome"/>
</dbReference>
<dbReference type="SUPFAM" id="SSF47413">
    <property type="entry name" value="lambda repressor-like DNA-binding domains"/>
    <property type="match status" value="1"/>
</dbReference>
<dbReference type="PROSITE" id="PS50943">
    <property type="entry name" value="HTH_CROC1"/>
    <property type="match status" value="1"/>
</dbReference>
<dbReference type="AlphaFoldDB" id="A0AAE9IIH8"/>
<accession>A0AAE9IIH8</accession>
<dbReference type="InterPro" id="IPR010982">
    <property type="entry name" value="Lambda_DNA-bd_dom_sf"/>
</dbReference>
<name>A0AAE9IIH8_PAEPO</name>
<proteinExistence type="predicted"/>